<dbReference type="InterPro" id="IPR010835">
    <property type="entry name" value="DUF1439"/>
</dbReference>
<name>A0ABP9NEX4_9GAMM</name>
<keyword evidence="2" id="KW-1185">Reference proteome</keyword>
<dbReference type="Gene3D" id="3.15.10.40">
    <property type="entry name" value="Uncharacterised protein PF07273, DUF1439"/>
    <property type="match status" value="1"/>
</dbReference>
<protein>
    <submittedName>
        <fullName evidence="1">Lipoprotein</fullName>
    </submittedName>
</protein>
<dbReference type="RefSeq" id="WP_345492293.1">
    <property type="nucleotide sequence ID" value="NZ_BAABHY010000006.1"/>
</dbReference>
<comment type="caution">
    <text evidence="1">The sequence shown here is derived from an EMBL/GenBank/DDBJ whole genome shotgun (WGS) entry which is preliminary data.</text>
</comment>
<sequence length="188" mass="21103">MFLKRIYTVFILLLLSGLVAGCQTLGQYSLSEQFVNSALQKQLSHYNQSVDAGDLFKMNVTFNDMNLNIGRQEANKVVADGTAKAAIQTPLGKQNVSLRLNLKALPELNKQQNAIFLRQVEIADYQLDSSLGSISSGLFLPYLNQALQLYFEHNPVYQLDKTNQLEYLAFQTASTIKIEQGKFVFSLK</sequence>
<evidence type="ECO:0000313" key="1">
    <source>
        <dbReference type="EMBL" id="GAA5113842.1"/>
    </source>
</evidence>
<accession>A0ABP9NEX4</accession>
<dbReference type="Proteomes" id="UP001500171">
    <property type="component" value="Unassembled WGS sequence"/>
</dbReference>
<organism evidence="1 2">
    <name type="scientific">Orbus sasakiae</name>
    <dbReference type="NCBI Taxonomy" id="1078475"/>
    <lineage>
        <taxon>Bacteria</taxon>
        <taxon>Pseudomonadati</taxon>
        <taxon>Pseudomonadota</taxon>
        <taxon>Gammaproteobacteria</taxon>
        <taxon>Orbales</taxon>
        <taxon>Orbaceae</taxon>
        <taxon>Orbus</taxon>
    </lineage>
</organism>
<evidence type="ECO:0000313" key="2">
    <source>
        <dbReference type="Proteomes" id="UP001500171"/>
    </source>
</evidence>
<gene>
    <name evidence="1" type="ORF">GCM10023211_22580</name>
</gene>
<proteinExistence type="predicted"/>
<reference evidence="2" key="1">
    <citation type="journal article" date="2019" name="Int. J. Syst. Evol. Microbiol.">
        <title>The Global Catalogue of Microorganisms (GCM) 10K type strain sequencing project: providing services to taxonomists for standard genome sequencing and annotation.</title>
        <authorList>
            <consortium name="The Broad Institute Genomics Platform"/>
            <consortium name="The Broad Institute Genome Sequencing Center for Infectious Disease"/>
            <person name="Wu L."/>
            <person name="Ma J."/>
        </authorList>
    </citation>
    <scope>NUCLEOTIDE SEQUENCE [LARGE SCALE GENOMIC DNA]</scope>
    <source>
        <strain evidence="2">JCM 18050</strain>
    </source>
</reference>
<dbReference type="Pfam" id="PF07273">
    <property type="entry name" value="DUF1439"/>
    <property type="match status" value="1"/>
</dbReference>
<dbReference type="PROSITE" id="PS51257">
    <property type="entry name" value="PROKAR_LIPOPROTEIN"/>
    <property type="match status" value="1"/>
</dbReference>
<dbReference type="EMBL" id="BAABHY010000006">
    <property type="protein sequence ID" value="GAA5113842.1"/>
    <property type="molecule type" value="Genomic_DNA"/>
</dbReference>
<keyword evidence="1" id="KW-0449">Lipoprotein</keyword>